<comment type="caution">
    <text evidence="6">The sequence shown here is derived from an EMBL/GenBank/DDBJ whole genome shotgun (WGS) entry which is preliminary data.</text>
</comment>
<evidence type="ECO:0000256" key="4">
    <source>
        <dbReference type="ARBA" id="ARBA00022842"/>
    </source>
</evidence>
<dbReference type="NCBIfam" id="TIGR01509">
    <property type="entry name" value="HAD-SF-IA-v3"/>
    <property type="match status" value="1"/>
</dbReference>
<dbReference type="GO" id="GO:0046872">
    <property type="term" value="F:metal ion binding"/>
    <property type="evidence" value="ECO:0007669"/>
    <property type="project" value="UniProtKB-KW"/>
</dbReference>
<proteinExistence type="inferred from homology"/>
<dbReference type="AlphaFoldDB" id="A0A418M6A0"/>
<dbReference type="InterPro" id="IPR023214">
    <property type="entry name" value="HAD_sf"/>
</dbReference>
<dbReference type="PANTHER" id="PTHR46193:SF18">
    <property type="entry name" value="HEXITOL PHOSPHATASE B"/>
    <property type="match status" value="1"/>
</dbReference>
<keyword evidence="7" id="KW-1185">Reference proteome</keyword>
<dbReference type="GO" id="GO:0003824">
    <property type="term" value="F:catalytic activity"/>
    <property type="evidence" value="ECO:0007669"/>
    <property type="project" value="UniProtKB-ARBA"/>
</dbReference>
<evidence type="ECO:0000256" key="5">
    <source>
        <dbReference type="ARBA" id="ARBA00023277"/>
    </source>
</evidence>
<evidence type="ECO:0000256" key="1">
    <source>
        <dbReference type="ARBA" id="ARBA00001946"/>
    </source>
</evidence>
<keyword evidence="4" id="KW-0460">Magnesium</keyword>
<dbReference type="Proteomes" id="UP000283523">
    <property type="component" value="Unassembled WGS sequence"/>
</dbReference>
<dbReference type="Pfam" id="PF00702">
    <property type="entry name" value="Hydrolase"/>
    <property type="match status" value="1"/>
</dbReference>
<organism evidence="6 7">
    <name type="scientific">Fibrisoma montanum</name>
    <dbReference type="NCBI Taxonomy" id="2305895"/>
    <lineage>
        <taxon>Bacteria</taxon>
        <taxon>Pseudomonadati</taxon>
        <taxon>Bacteroidota</taxon>
        <taxon>Cytophagia</taxon>
        <taxon>Cytophagales</taxon>
        <taxon>Spirosomataceae</taxon>
        <taxon>Fibrisoma</taxon>
    </lineage>
</organism>
<comment type="cofactor">
    <cofactor evidence="1">
        <name>Mg(2+)</name>
        <dbReference type="ChEBI" id="CHEBI:18420"/>
    </cofactor>
</comment>
<dbReference type="OrthoDB" id="9797743at2"/>
<keyword evidence="3" id="KW-0479">Metal-binding</keyword>
<dbReference type="EMBL" id="QXED01000005">
    <property type="protein sequence ID" value="RIV21285.1"/>
    <property type="molecule type" value="Genomic_DNA"/>
</dbReference>
<dbReference type="Gene3D" id="1.10.150.240">
    <property type="entry name" value="Putative phosphatase, domain 2"/>
    <property type="match status" value="1"/>
</dbReference>
<evidence type="ECO:0000256" key="3">
    <source>
        <dbReference type="ARBA" id="ARBA00022723"/>
    </source>
</evidence>
<dbReference type="SFLD" id="SFLDG01129">
    <property type="entry name" value="C1.5:_HAD__Beta-PGM__Phosphata"/>
    <property type="match status" value="1"/>
</dbReference>
<name>A0A418M6A0_9BACT</name>
<evidence type="ECO:0000256" key="2">
    <source>
        <dbReference type="ARBA" id="ARBA00006171"/>
    </source>
</evidence>
<dbReference type="RefSeq" id="WP_119669079.1">
    <property type="nucleotide sequence ID" value="NZ_QXED01000005.1"/>
</dbReference>
<evidence type="ECO:0000313" key="6">
    <source>
        <dbReference type="EMBL" id="RIV21285.1"/>
    </source>
</evidence>
<dbReference type="Gene3D" id="3.40.50.1000">
    <property type="entry name" value="HAD superfamily/HAD-like"/>
    <property type="match status" value="1"/>
</dbReference>
<protein>
    <submittedName>
        <fullName evidence="6">HAD family phosphatase</fullName>
    </submittedName>
</protein>
<dbReference type="InterPro" id="IPR036412">
    <property type="entry name" value="HAD-like_sf"/>
</dbReference>
<sequence length="222" mass="24537">MTTAPWAVLFDMDGVLIDNTEFHINAWIQFAQLRDFPLTRDLYIEHINGRVSADAMAYVLQRPITADELPALTEEKESIYRALYQPHLQPTAGLMPFLDALKAQNVRRAVGTSAPASNVSFTLDGLNLRPYFDAVVDASMVRRGKPDPEIYLKAAEQTGVEPARCIVFEDAFAGIEAGLRAGIHVVALATTHTHEELADTGAVLIIDDFTTLTVDQLRELID</sequence>
<dbReference type="SFLD" id="SFLDG01135">
    <property type="entry name" value="C1.5.6:_HAD__Beta-PGM__Phospha"/>
    <property type="match status" value="1"/>
</dbReference>
<evidence type="ECO:0000313" key="7">
    <source>
        <dbReference type="Proteomes" id="UP000283523"/>
    </source>
</evidence>
<dbReference type="SFLD" id="SFLDS00003">
    <property type="entry name" value="Haloacid_Dehalogenase"/>
    <property type="match status" value="1"/>
</dbReference>
<accession>A0A418M6A0</accession>
<dbReference type="PANTHER" id="PTHR46193">
    <property type="entry name" value="6-PHOSPHOGLUCONATE PHOSPHATASE"/>
    <property type="match status" value="1"/>
</dbReference>
<dbReference type="SUPFAM" id="SSF56784">
    <property type="entry name" value="HAD-like"/>
    <property type="match status" value="1"/>
</dbReference>
<dbReference type="InterPro" id="IPR006439">
    <property type="entry name" value="HAD-SF_hydro_IA"/>
</dbReference>
<dbReference type="InterPro" id="IPR023198">
    <property type="entry name" value="PGP-like_dom2"/>
</dbReference>
<dbReference type="PRINTS" id="PR00413">
    <property type="entry name" value="HADHALOGNASE"/>
</dbReference>
<comment type="similarity">
    <text evidence="2">Belongs to the HAD-like hydrolase superfamily. CbbY/CbbZ/Gph/YieH family.</text>
</comment>
<reference evidence="6 7" key="1">
    <citation type="submission" date="2018-08" db="EMBL/GenBank/DDBJ databases">
        <title>Fibrisoma montanum sp. nov., isolated from Danxia mountain soil.</title>
        <authorList>
            <person name="Huang Y."/>
        </authorList>
    </citation>
    <scope>NUCLEOTIDE SEQUENCE [LARGE SCALE GENOMIC DNA]</scope>
    <source>
        <strain evidence="6 7">HYT19</strain>
    </source>
</reference>
<dbReference type="InterPro" id="IPR051600">
    <property type="entry name" value="Beta-PGM-like"/>
</dbReference>
<keyword evidence="5" id="KW-0119">Carbohydrate metabolism</keyword>
<gene>
    <name evidence="6" type="ORF">DYU11_17905</name>
</gene>